<name>A0A699QDH8_TANCI</name>
<feature type="non-terminal residue" evidence="1">
    <location>
        <position position="1"/>
    </location>
</feature>
<dbReference type="EMBL" id="BKCJ011010713">
    <property type="protein sequence ID" value="GFC66360.1"/>
    <property type="molecule type" value="Genomic_DNA"/>
</dbReference>
<comment type="caution">
    <text evidence="1">The sequence shown here is derived from an EMBL/GenBank/DDBJ whole genome shotgun (WGS) entry which is preliminary data.</text>
</comment>
<reference evidence="1" key="1">
    <citation type="journal article" date="2019" name="Sci. Rep.">
        <title>Draft genome of Tanacetum cinerariifolium, the natural source of mosquito coil.</title>
        <authorList>
            <person name="Yamashiro T."/>
            <person name="Shiraishi A."/>
            <person name="Satake H."/>
            <person name="Nakayama K."/>
        </authorList>
    </citation>
    <scope>NUCLEOTIDE SEQUENCE</scope>
</reference>
<feature type="non-terminal residue" evidence="1">
    <location>
        <position position="218"/>
    </location>
</feature>
<gene>
    <name evidence="1" type="ORF">Tci_838330</name>
</gene>
<dbReference type="GO" id="GO:0006508">
    <property type="term" value="P:proteolysis"/>
    <property type="evidence" value="ECO:0007669"/>
    <property type="project" value="UniProtKB-KW"/>
</dbReference>
<proteinExistence type="predicted"/>
<sequence length="218" mass="24924">HKVFDGMSMNKFVEKYGTVKEYFDSFNSLFSKIAFDEWYLVDLFICRLPPDIGKRVSLFQPKTLMDAYSLAKFKEREFTSFSLPQPSNATSKIMNNSLEGNGNPDGKIEYDFGDSTLVKMEKVCEKTKTSMENSQEVRIENIGVKNYEECGKENAKVKGKENVNAKVKEVKCVDLILSDESFKEDVKCKKNEYFGLNGVNEFVCKNDEIEEGIDLGRL</sequence>
<dbReference type="GO" id="GO:0008233">
    <property type="term" value="F:peptidase activity"/>
    <property type="evidence" value="ECO:0007669"/>
    <property type="project" value="UniProtKB-KW"/>
</dbReference>
<protein>
    <submittedName>
        <fullName evidence="1">Chloroplast protease</fullName>
    </submittedName>
</protein>
<accession>A0A699QDH8</accession>
<evidence type="ECO:0000313" key="1">
    <source>
        <dbReference type="EMBL" id="GFC66360.1"/>
    </source>
</evidence>
<keyword evidence="1" id="KW-0378">Hydrolase</keyword>
<dbReference type="AlphaFoldDB" id="A0A699QDH8"/>
<keyword evidence="1" id="KW-0645">Protease</keyword>
<organism evidence="1">
    <name type="scientific">Tanacetum cinerariifolium</name>
    <name type="common">Dalmatian daisy</name>
    <name type="synonym">Chrysanthemum cinerariifolium</name>
    <dbReference type="NCBI Taxonomy" id="118510"/>
    <lineage>
        <taxon>Eukaryota</taxon>
        <taxon>Viridiplantae</taxon>
        <taxon>Streptophyta</taxon>
        <taxon>Embryophyta</taxon>
        <taxon>Tracheophyta</taxon>
        <taxon>Spermatophyta</taxon>
        <taxon>Magnoliopsida</taxon>
        <taxon>eudicotyledons</taxon>
        <taxon>Gunneridae</taxon>
        <taxon>Pentapetalae</taxon>
        <taxon>asterids</taxon>
        <taxon>campanulids</taxon>
        <taxon>Asterales</taxon>
        <taxon>Asteraceae</taxon>
        <taxon>Asteroideae</taxon>
        <taxon>Anthemideae</taxon>
        <taxon>Anthemidinae</taxon>
        <taxon>Tanacetum</taxon>
    </lineage>
</organism>